<protein>
    <submittedName>
        <fullName evidence="2">Uncharacterized protein</fullName>
    </submittedName>
</protein>
<dbReference type="OrthoDB" id="7870117at2"/>
<sequence>MGIDLPPPLFMGFWPVALLMGSFFGVLWGILMWLFMWLRQGMPLWIMLSSAVLAGLLFGLFMAVYFRHLARKHRLPSWSAYMSPQP</sequence>
<feature type="transmembrane region" description="Helical" evidence="1">
    <location>
        <begin position="12"/>
        <end position="38"/>
    </location>
</feature>
<reference evidence="2 3" key="1">
    <citation type="submission" date="2019-06" db="EMBL/GenBank/DDBJ databases">
        <title>Lysobacter alkalisoli sp. nov. isolated from saline soil.</title>
        <authorList>
            <person name="Sun J.-Q."/>
            <person name="Xu L."/>
        </authorList>
    </citation>
    <scope>NUCLEOTIDE SEQUENCE [LARGE SCALE GENOMIC DNA]</scope>
    <source>
        <strain evidence="2 3">JCM 31130</strain>
    </source>
</reference>
<evidence type="ECO:0000256" key="1">
    <source>
        <dbReference type="SAM" id="Phobius"/>
    </source>
</evidence>
<comment type="caution">
    <text evidence="2">The sequence shown here is derived from an EMBL/GenBank/DDBJ whole genome shotgun (WGS) entry which is preliminary data.</text>
</comment>
<dbReference type="AlphaFoldDB" id="A0A507ZZ66"/>
<dbReference type="InterPro" id="IPR045644">
    <property type="entry name" value="DUF6404"/>
</dbReference>
<keyword evidence="3" id="KW-1185">Reference proteome</keyword>
<organism evidence="2 3">
    <name type="scientific">Marilutibacter aestuarii</name>
    <dbReference type="NCBI Taxonomy" id="1706195"/>
    <lineage>
        <taxon>Bacteria</taxon>
        <taxon>Pseudomonadati</taxon>
        <taxon>Pseudomonadota</taxon>
        <taxon>Gammaproteobacteria</taxon>
        <taxon>Lysobacterales</taxon>
        <taxon>Lysobacteraceae</taxon>
        <taxon>Marilutibacter</taxon>
    </lineage>
</organism>
<gene>
    <name evidence="2" type="ORF">FKV25_11860</name>
</gene>
<keyword evidence="1" id="KW-1133">Transmembrane helix</keyword>
<dbReference type="Proteomes" id="UP000318212">
    <property type="component" value="Unassembled WGS sequence"/>
</dbReference>
<keyword evidence="1" id="KW-0812">Transmembrane</keyword>
<feature type="transmembrane region" description="Helical" evidence="1">
    <location>
        <begin position="44"/>
        <end position="66"/>
    </location>
</feature>
<accession>A0A507ZZ66</accession>
<dbReference type="EMBL" id="VICE01000109">
    <property type="protein sequence ID" value="TQD42267.1"/>
    <property type="molecule type" value="Genomic_DNA"/>
</dbReference>
<name>A0A507ZZ66_9GAMM</name>
<evidence type="ECO:0000313" key="3">
    <source>
        <dbReference type="Proteomes" id="UP000318212"/>
    </source>
</evidence>
<dbReference type="Pfam" id="PF19942">
    <property type="entry name" value="DUF6404"/>
    <property type="match status" value="1"/>
</dbReference>
<evidence type="ECO:0000313" key="2">
    <source>
        <dbReference type="EMBL" id="TQD42267.1"/>
    </source>
</evidence>
<keyword evidence="1" id="KW-0472">Membrane</keyword>
<proteinExistence type="predicted"/>